<dbReference type="KEGG" id="tcr:510943.206"/>
<dbReference type="GeneID" id="3549081"/>
<feature type="non-terminal residue" evidence="2">
    <location>
        <position position="1"/>
    </location>
</feature>
<dbReference type="EMBL" id="AAHK01000224">
    <property type="protein sequence ID" value="EAN95247.1"/>
    <property type="molecule type" value="Genomic_DNA"/>
</dbReference>
<accession>Q4DRS2</accession>
<name>Q4DRS2_TRYCC</name>
<protein>
    <submittedName>
        <fullName evidence="2">Trans-sialidase, putative</fullName>
    </submittedName>
</protein>
<dbReference type="Pfam" id="PF11052">
    <property type="entry name" value="Tr-sialidase_C"/>
    <property type="match status" value="1"/>
</dbReference>
<dbReference type="RefSeq" id="XP_817098.1">
    <property type="nucleotide sequence ID" value="XM_812005.1"/>
</dbReference>
<dbReference type="InParanoid" id="Q4DRS2"/>
<keyword evidence="3" id="KW-1185">Reference proteome</keyword>
<feature type="region of interest" description="Disordered" evidence="1">
    <location>
        <begin position="1"/>
        <end position="40"/>
    </location>
</feature>
<sequence>SVGTNSDPDSFSSTNVSGGADAAPAPPSTAPGETKIPSELNATIPSDHDILLEFRELAAMALIGDSTVHVCVSRVLLLLLGLWGTAALC</sequence>
<evidence type="ECO:0000313" key="2">
    <source>
        <dbReference type="EMBL" id="EAN95247.1"/>
    </source>
</evidence>
<gene>
    <name evidence="2" type="ORF">Tc00.1047053510943.206</name>
</gene>
<feature type="compositionally biased region" description="Polar residues" evidence="1">
    <location>
        <begin position="1"/>
        <end position="17"/>
    </location>
</feature>
<dbReference type="AlphaFoldDB" id="Q4DRS2"/>
<evidence type="ECO:0000256" key="1">
    <source>
        <dbReference type="SAM" id="MobiDB-lite"/>
    </source>
</evidence>
<organism evidence="2 3">
    <name type="scientific">Trypanosoma cruzi (strain CL Brener)</name>
    <dbReference type="NCBI Taxonomy" id="353153"/>
    <lineage>
        <taxon>Eukaryota</taxon>
        <taxon>Discoba</taxon>
        <taxon>Euglenozoa</taxon>
        <taxon>Kinetoplastea</taxon>
        <taxon>Metakinetoplastina</taxon>
        <taxon>Trypanosomatida</taxon>
        <taxon>Trypanosomatidae</taxon>
        <taxon>Trypanosoma</taxon>
        <taxon>Schizotrypanum</taxon>
    </lineage>
</organism>
<comment type="caution">
    <text evidence="2">The sequence shown here is derived from an EMBL/GenBank/DDBJ whole genome shotgun (WGS) entry which is preliminary data.</text>
</comment>
<reference evidence="2 3" key="1">
    <citation type="journal article" date="2005" name="Science">
        <title>The genome sequence of Trypanosoma cruzi, etiologic agent of Chagas disease.</title>
        <authorList>
            <person name="El-Sayed N.M."/>
            <person name="Myler P.J."/>
            <person name="Bartholomeu D.C."/>
            <person name="Nilsson D."/>
            <person name="Aggarwal G."/>
            <person name="Tran A.N."/>
            <person name="Ghedin E."/>
            <person name="Worthey E.A."/>
            <person name="Delcher A.L."/>
            <person name="Blandin G."/>
            <person name="Westenberger S.J."/>
            <person name="Caler E."/>
            <person name="Cerqueira G.C."/>
            <person name="Branche C."/>
            <person name="Haas B."/>
            <person name="Anupama A."/>
            <person name="Arner E."/>
            <person name="Aslund L."/>
            <person name="Attipoe P."/>
            <person name="Bontempi E."/>
            <person name="Bringaud F."/>
            <person name="Burton P."/>
            <person name="Cadag E."/>
            <person name="Campbell D.A."/>
            <person name="Carrington M."/>
            <person name="Crabtree J."/>
            <person name="Darban H."/>
            <person name="da Silveira J.F."/>
            <person name="de Jong P."/>
            <person name="Edwards K."/>
            <person name="Englund P.T."/>
            <person name="Fazelina G."/>
            <person name="Feldblyum T."/>
            <person name="Ferella M."/>
            <person name="Frasch A.C."/>
            <person name="Gull K."/>
            <person name="Horn D."/>
            <person name="Hou L."/>
            <person name="Huang Y."/>
            <person name="Kindlund E."/>
            <person name="Klingbeil M."/>
            <person name="Kluge S."/>
            <person name="Koo H."/>
            <person name="Lacerda D."/>
            <person name="Levin M.J."/>
            <person name="Lorenzi H."/>
            <person name="Louie T."/>
            <person name="Machado C.R."/>
            <person name="McCulloch R."/>
            <person name="McKenna A."/>
            <person name="Mizuno Y."/>
            <person name="Mottram J.C."/>
            <person name="Nelson S."/>
            <person name="Ochaya S."/>
            <person name="Osoegawa K."/>
            <person name="Pai G."/>
            <person name="Parsons M."/>
            <person name="Pentony M."/>
            <person name="Pettersson U."/>
            <person name="Pop M."/>
            <person name="Ramirez J.L."/>
            <person name="Rinta J."/>
            <person name="Robertson L."/>
            <person name="Salzberg S.L."/>
            <person name="Sanchez D.O."/>
            <person name="Seyler A."/>
            <person name="Sharma R."/>
            <person name="Shetty J."/>
            <person name="Simpson A.J."/>
            <person name="Sisk E."/>
            <person name="Tammi M.T."/>
            <person name="Tarleton R."/>
            <person name="Teixeira S."/>
            <person name="Van Aken S."/>
            <person name="Vogt C."/>
            <person name="Ward P.N."/>
            <person name="Wickstead B."/>
            <person name="Wortman J."/>
            <person name="White O."/>
            <person name="Fraser C.M."/>
            <person name="Stuart K.D."/>
            <person name="Andersson B."/>
        </authorList>
    </citation>
    <scope>NUCLEOTIDE SEQUENCE [LARGE SCALE GENOMIC DNA]</scope>
    <source>
        <strain evidence="2 3">CL Brener</strain>
    </source>
</reference>
<proteinExistence type="predicted"/>
<dbReference type="PaxDb" id="353153-Q4DRS2"/>
<dbReference type="Proteomes" id="UP000002296">
    <property type="component" value="Unassembled WGS sequence"/>
</dbReference>
<evidence type="ECO:0000313" key="3">
    <source>
        <dbReference type="Proteomes" id="UP000002296"/>
    </source>
</evidence>
<dbReference type="InterPro" id="IPR021287">
    <property type="entry name" value="Trans-sialidase_CS"/>
</dbReference>